<name>A0A2P5KDC4_9BURK</name>
<dbReference type="HAMAP" id="MF_00197">
    <property type="entry name" value="DAP_epimerase"/>
    <property type="match status" value="1"/>
</dbReference>
<comment type="function">
    <text evidence="6">Catalyzes the stereoinversion of LL-2,6-diaminopimelate (L,L-DAP) to meso-diaminopimelate (meso-DAP), a precursor of L-lysine and an essential component of the bacterial peptidoglycan.</text>
</comment>
<comment type="subunit">
    <text evidence="6">Homodimer.</text>
</comment>
<dbReference type="InterPro" id="IPR001653">
    <property type="entry name" value="DAP_epimerase_DapF"/>
</dbReference>
<comment type="catalytic activity">
    <reaction evidence="6">
        <text>(2S,6S)-2,6-diaminopimelate = meso-2,6-diaminopimelate</text>
        <dbReference type="Rhea" id="RHEA:15393"/>
        <dbReference type="ChEBI" id="CHEBI:57609"/>
        <dbReference type="ChEBI" id="CHEBI:57791"/>
        <dbReference type="EC" id="5.1.1.7"/>
    </reaction>
</comment>
<feature type="binding site" evidence="6">
    <location>
        <begin position="217"/>
        <end position="218"/>
    </location>
    <ligand>
        <name>substrate</name>
    </ligand>
</feature>
<evidence type="ECO:0000256" key="3">
    <source>
        <dbReference type="ARBA" id="ARBA00022605"/>
    </source>
</evidence>
<keyword evidence="2 6" id="KW-0963">Cytoplasm</keyword>
<accession>A0A2P5KDC4</accession>
<feature type="binding site" evidence="6">
    <location>
        <position position="166"/>
    </location>
    <ligand>
        <name>substrate</name>
    </ligand>
</feature>
<dbReference type="GO" id="GO:0009089">
    <property type="term" value="P:lysine biosynthetic process via diaminopimelate"/>
    <property type="evidence" value="ECO:0007669"/>
    <property type="project" value="UniProtKB-UniRule"/>
</dbReference>
<comment type="caution">
    <text evidence="8">The sequence shown here is derived from an EMBL/GenBank/DDBJ whole genome shotgun (WGS) entry which is preliminary data.</text>
</comment>
<keyword evidence="5 6" id="KW-0413">Isomerase</keyword>
<feature type="binding site" evidence="6">
    <location>
        <begin position="76"/>
        <end position="77"/>
    </location>
    <ligand>
        <name>substrate</name>
    </ligand>
</feature>
<feature type="site" description="Could be important to modulate the pK values of the two catalytic cysteine residues" evidence="6">
    <location>
        <position position="217"/>
    </location>
</feature>
<comment type="subcellular location">
    <subcellularLocation>
        <location evidence="6">Cytoplasm</location>
    </subcellularLocation>
</comment>
<reference evidence="8 9" key="1">
    <citation type="submission" date="2018-01" db="EMBL/GenBank/DDBJ databases">
        <title>Genomic Encyclopedia of Type Strains, Phase III (KMG-III): the genomes of soil and plant-associated and newly described type strains.</title>
        <authorList>
            <person name="Whitman W."/>
        </authorList>
    </citation>
    <scope>NUCLEOTIDE SEQUENCE [LARGE SCALE GENOMIC DNA]</scope>
    <source>
        <strain evidence="8 9">HKI456</strain>
    </source>
</reference>
<organism evidence="8 9">
    <name type="scientific">Mycetohabitans endofungorum</name>
    <dbReference type="NCBI Taxonomy" id="417203"/>
    <lineage>
        <taxon>Bacteria</taxon>
        <taxon>Pseudomonadati</taxon>
        <taxon>Pseudomonadota</taxon>
        <taxon>Betaproteobacteria</taxon>
        <taxon>Burkholderiales</taxon>
        <taxon>Burkholderiaceae</taxon>
        <taxon>Mycetohabitans</taxon>
    </lineage>
</organism>
<dbReference type="PANTHER" id="PTHR31689:SF0">
    <property type="entry name" value="DIAMINOPIMELATE EPIMERASE"/>
    <property type="match status" value="1"/>
</dbReference>
<feature type="binding site" evidence="6">
    <location>
        <position position="13"/>
    </location>
    <ligand>
        <name>substrate</name>
    </ligand>
</feature>
<feature type="site" description="Could be important to modulate the pK values of the two catalytic cysteine residues" evidence="6">
    <location>
        <position position="168"/>
    </location>
</feature>
<dbReference type="RefSeq" id="WP_104076440.1">
    <property type="nucleotide sequence ID" value="NZ_CP062178.1"/>
</dbReference>
<comment type="pathway">
    <text evidence="6">Amino-acid biosynthesis; L-lysine biosynthesis via DAP pathway; DL-2,6-diaminopimelate from LL-2,6-diaminopimelate: step 1/1.</text>
</comment>
<protein>
    <recommendedName>
        <fullName evidence="6 7">Diaminopimelate epimerase</fullName>
        <shortName evidence="6">DAP epimerase</shortName>
        <ecNumber evidence="6 7">5.1.1.7</ecNumber>
    </recommendedName>
    <alternativeName>
        <fullName evidence="6">PLP-independent amino acid racemase</fullName>
    </alternativeName>
</protein>
<feature type="binding site" evidence="6">
    <location>
        <position position="199"/>
    </location>
    <ligand>
        <name>substrate</name>
    </ligand>
</feature>
<dbReference type="GO" id="GO:0008837">
    <property type="term" value="F:diaminopimelate epimerase activity"/>
    <property type="evidence" value="ECO:0007669"/>
    <property type="project" value="UniProtKB-UniRule"/>
</dbReference>
<feature type="binding site" evidence="6">
    <location>
        <position position="46"/>
    </location>
    <ligand>
        <name>substrate</name>
    </ligand>
</feature>
<evidence type="ECO:0000256" key="4">
    <source>
        <dbReference type="ARBA" id="ARBA00023154"/>
    </source>
</evidence>
<dbReference type="SUPFAM" id="SSF54506">
    <property type="entry name" value="Diaminopimelate epimerase-like"/>
    <property type="match status" value="1"/>
</dbReference>
<gene>
    <name evidence="6" type="primary">dapF</name>
    <name evidence="8" type="ORF">B0O95_102103</name>
</gene>
<evidence type="ECO:0000313" key="8">
    <source>
        <dbReference type="EMBL" id="PPB84704.1"/>
    </source>
</evidence>
<evidence type="ECO:0000256" key="2">
    <source>
        <dbReference type="ARBA" id="ARBA00022490"/>
    </source>
</evidence>
<comment type="similarity">
    <text evidence="1 6">Belongs to the diaminopimelate epimerase family.</text>
</comment>
<feature type="binding site" evidence="6">
    <location>
        <begin position="227"/>
        <end position="228"/>
    </location>
    <ligand>
        <name>substrate</name>
    </ligand>
</feature>
<dbReference type="Pfam" id="PF01678">
    <property type="entry name" value="DAP_epimerase"/>
    <property type="match status" value="2"/>
</dbReference>
<evidence type="ECO:0000256" key="5">
    <source>
        <dbReference type="ARBA" id="ARBA00023235"/>
    </source>
</evidence>
<dbReference type="AlphaFoldDB" id="A0A2P5KDC4"/>
<evidence type="ECO:0000256" key="7">
    <source>
        <dbReference type="NCBIfam" id="TIGR00652"/>
    </source>
</evidence>
<dbReference type="EC" id="5.1.1.7" evidence="6 7"/>
<sequence length="292" mass="31473">MKLKFTKMHGAGNDFVVLDGVRNVISPTLALVRYLADRHFGVGADQLLLVERPTLDGVDFKYRIFNCDGKEVEHCGNGARCFVKFVRDTGLSQARTIRVQVQHGVITLSVQDNGEVLVDMGAPTLATPQVPFDASGLTPVRDGDDLLWPLDVHGSTQWISVVSMGNPHAVQIVDDADVAPVLRDGPIIESHARFPNRVNAGFMQIVSRHEIKLRVYERGAGETLACGSGACAAVVAGIRRGVLDSPVRVRARGGTLTISWNGQRDSDAPVMMAGPATTVFEGELDVPDELPA</sequence>
<evidence type="ECO:0000256" key="1">
    <source>
        <dbReference type="ARBA" id="ARBA00010219"/>
    </source>
</evidence>
<dbReference type="NCBIfam" id="TIGR00652">
    <property type="entry name" value="DapF"/>
    <property type="match status" value="1"/>
</dbReference>
<feature type="binding site" evidence="6">
    <location>
        <position position="66"/>
    </location>
    <ligand>
        <name>substrate</name>
    </ligand>
</feature>
<feature type="active site" description="Proton acceptor" evidence="6">
    <location>
        <position position="226"/>
    </location>
</feature>
<dbReference type="GO" id="GO:0005829">
    <property type="term" value="C:cytosol"/>
    <property type="evidence" value="ECO:0007669"/>
    <property type="project" value="TreeGrafter"/>
</dbReference>
<keyword evidence="4 6" id="KW-0457">Lysine biosynthesis</keyword>
<dbReference type="UniPathway" id="UPA00034">
    <property type="reaction ID" value="UER00025"/>
</dbReference>
<keyword evidence="3 6" id="KW-0028">Amino-acid biosynthesis</keyword>
<dbReference type="EMBL" id="PRDW01000002">
    <property type="protein sequence ID" value="PPB84704.1"/>
    <property type="molecule type" value="Genomic_DNA"/>
</dbReference>
<dbReference type="FunFam" id="3.10.310.10:FF:000001">
    <property type="entry name" value="Diaminopimelate epimerase"/>
    <property type="match status" value="1"/>
</dbReference>
<dbReference type="OrthoDB" id="9805408at2"/>
<dbReference type="Proteomes" id="UP000243096">
    <property type="component" value="Unassembled WGS sequence"/>
</dbReference>
<proteinExistence type="inferred from homology"/>
<evidence type="ECO:0000313" key="9">
    <source>
        <dbReference type="Proteomes" id="UP000243096"/>
    </source>
</evidence>
<dbReference type="PANTHER" id="PTHR31689">
    <property type="entry name" value="DIAMINOPIMELATE EPIMERASE, CHLOROPLASTIC"/>
    <property type="match status" value="1"/>
</dbReference>
<evidence type="ECO:0000256" key="6">
    <source>
        <dbReference type="HAMAP-Rule" id="MF_00197"/>
    </source>
</evidence>
<keyword evidence="9" id="KW-1185">Reference proteome</keyword>
<feature type="active site" description="Proton donor" evidence="6">
    <location>
        <position position="75"/>
    </location>
</feature>
<dbReference type="Gene3D" id="3.10.310.10">
    <property type="entry name" value="Diaminopimelate Epimerase, Chain A, domain 1"/>
    <property type="match status" value="2"/>
</dbReference>